<dbReference type="EMBL" id="BPLQ01014724">
    <property type="protein sequence ID" value="GIY82480.1"/>
    <property type="molecule type" value="Genomic_DNA"/>
</dbReference>
<organism evidence="1 2">
    <name type="scientific">Caerostris darwini</name>
    <dbReference type="NCBI Taxonomy" id="1538125"/>
    <lineage>
        <taxon>Eukaryota</taxon>
        <taxon>Metazoa</taxon>
        <taxon>Ecdysozoa</taxon>
        <taxon>Arthropoda</taxon>
        <taxon>Chelicerata</taxon>
        <taxon>Arachnida</taxon>
        <taxon>Araneae</taxon>
        <taxon>Araneomorphae</taxon>
        <taxon>Entelegynae</taxon>
        <taxon>Araneoidea</taxon>
        <taxon>Araneidae</taxon>
        <taxon>Caerostris</taxon>
    </lineage>
</organism>
<dbReference type="Proteomes" id="UP001054837">
    <property type="component" value="Unassembled WGS sequence"/>
</dbReference>
<evidence type="ECO:0000313" key="2">
    <source>
        <dbReference type="Proteomes" id="UP001054837"/>
    </source>
</evidence>
<gene>
    <name evidence="1" type="ORF">CDAR_548711</name>
</gene>
<protein>
    <submittedName>
        <fullName evidence="1">Uncharacterized protein</fullName>
    </submittedName>
</protein>
<name>A0AAV4WI22_9ARAC</name>
<proteinExistence type="predicted"/>
<dbReference type="AlphaFoldDB" id="A0AAV4WI22"/>
<accession>A0AAV4WI22</accession>
<reference evidence="1 2" key="1">
    <citation type="submission" date="2021-06" db="EMBL/GenBank/DDBJ databases">
        <title>Caerostris darwini draft genome.</title>
        <authorList>
            <person name="Kono N."/>
            <person name="Arakawa K."/>
        </authorList>
    </citation>
    <scope>NUCLEOTIDE SEQUENCE [LARGE SCALE GENOMIC DNA]</scope>
</reference>
<evidence type="ECO:0000313" key="1">
    <source>
        <dbReference type="EMBL" id="GIY82480.1"/>
    </source>
</evidence>
<comment type="caution">
    <text evidence="1">The sequence shown here is derived from an EMBL/GenBank/DDBJ whole genome shotgun (WGS) entry which is preliminary data.</text>
</comment>
<sequence length="87" mass="9592">MLDCLIHVLRQYFAMFLTFLRPKSFLPQGLLSPFPVSCAFGLAELHILTIPLREPSGRSGYEPSSAGSKTNVPAIKLLCVSCKRLTP</sequence>
<keyword evidence="2" id="KW-1185">Reference proteome</keyword>